<dbReference type="Proteomes" id="UP000813444">
    <property type="component" value="Unassembled WGS sequence"/>
</dbReference>
<reference evidence="1" key="1">
    <citation type="journal article" date="2021" name="Nat. Commun.">
        <title>Genetic determinants of endophytism in the Arabidopsis root mycobiome.</title>
        <authorList>
            <person name="Mesny F."/>
            <person name="Miyauchi S."/>
            <person name="Thiergart T."/>
            <person name="Pickel B."/>
            <person name="Atanasova L."/>
            <person name="Karlsson M."/>
            <person name="Huettel B."/>
            <person name="Barry K.W."/>
            <person name="Haridas S."/>
            <person name="Chen C."/>
            <person name="Bauer D."/>
            <person name="Andreopoulos W."/>
            <person name="Pangilinan J."/>
            <person name="LaButti K."/>
            <person name="Riley R."/>
            <person name="Lipzen A."/>
            <person name="Clum A."/>
            <person name="Drula E."/>
            <person name="Henrissat B."/>
            <person name="Kohler A."/>
            <person name="Grigoriev I.V."/>
            <person name="Martin F.M."/>
            <person name="Hacquard S."/>
        </authorList>
    </citation>
    <scope>NUCLEOTIDE SEQUENCE</scope>
    <source>
        <strain evidence="1">MPI-CAGE-CH-0235</strain>
    </source>
</reference>
<organism evidence="1 2">
    <name type="scientific">Stachybotrys elegans</name>
    <dbReference type="NCBI Taxonomy" id="80388"/>
    <lineage>
        <taxon>Eukaryota</taxon>
        <taxon>Fungi</taxon>
        <taxon>Dikarya</taxon>
        <taxon>Ascomycota</taxon>
        <taxon>Pezizomycotina</taxon>
        <taxon>Sordariomycetes</taxon>
        <taxon>Hypocreomycetidae</taxon>
        <taxon>Hypocreales</taxon>
        <taxon>Stachybotryaceae</taxon>
        <taxon>Stachybotrys</taxon>
    </lineage>
</organism>
<dbReference type="EMBL" id="JAGPNK010000017">
    <property type="protein sequence ID" value="KAH7305989.1"/>
    <property type="molecule type" value="Genomic_DNA"/>
</dbReference>
<gene>
    <name evidence="1" type="ORF">B0I35DRAFT_443665</name>
</gene>
<protein>
    <submittedName>
        <fullName evidence="1">Uncharacterized protein</fullName>
    </submittedName>
</protein>
<accession>A0A8K0WKU9</accession>
<name>A0A8K0WKU9_9HYPO</name>
<sequence>MDHMIVVPSKYGRSHTLALERVPAKQQYAPCCSLDTERRGVEVLMDNRTHHHRRPKKKTRFLEPADVLPYMTSEGLLASAVYRHEDTTKGKRRWSCRPCAKQAFKYIKEGRSIQVPTGLDSIQGCCVYSSDTGLPHCALEQMRQQHGSSHIVYDKQTSSSAVIYMDIPRSQYIPRDYYHKPHRAVHDTNLYEDGFDLDIDIHQQQAWRRVVYEKPVEQEYPRPSFRRGYWDQGFQAIEPRLTLLPN</sequence>
<dbReference type="OrthoDB" id="5148140at2759"/>
<evidence type="ECO:0000313" key="2">
    <source>
        <dbReference type="Proteomes" id="UP000813444"/>
    </source>
</evidence>
<keyword evidence="2" id="KW-1185">Reference proteome</keyword>
<evidence type="ECO:0000313" key="1">
    <source>
        <dbReference type="EMBL" id="KAH7305989.1"/>
    </source>
</evidence>
<comment type="caution">
    <text evidence="1">The sequence shown here is derived from an EMBL/GenBank/DDBJ whole genome shotgun (WGS) entry which is preliminary data.</text>
</comment>
<proteinExistence type="predicted"/>
<dbReference type="AlphaFoldDB" id="A0A8K0WKU9"/>